<sequence length="58" mass="6406">MSSRVITNFERASARNDMNGPRFGSLSAASDDGGYTNRRLYDTDKPPLTAQEITRLSP</sequence>
<comment type="caution">
    <text evidence="2">The sequence shown here is derived from an EMBL/GenBank/DDBJ whole genome shotgun (WGS) entry which is preliminary data.</text>
</comment>
<organism evidence="2 3">
    <name type="scientific">Thalassiosira oceanica</name>
    <name type="common">Marine diatom</name>
    <dbReference type="NCBI Taxonomy" id="159749"/>
    <lineage>
        <taxon>Eukaryota</taxon>
        <taxon>Sar</taxon>
        <taxon>Stramenopiles</taxon>
        <taxon>Ochrophyta</taxon>
        <taxon>Bacillariophyta</taxon>
        <taxon>Coscinodiscophyceae</taxon>
        <taxon>Thalassiosirophycidae</taxon>
        <taxon>Thalassiosirales</taxon>
        <taxon>Thalassiosiraceae</taxon>
        <taxon>Thalassiosira</taxon>
    </lineage>
</organism>
<gene>
    <name evidence="2" type="ORF">THAOC_14319</name>
</gene>
<keyword evidence="3" id="KW-1185">Reference proteome</keyword>
<feature type="non-terminal residue" evidence="2">
    <location>
        <position position="58"/>
    </location>
</feature>
<dbReference type="EMBL" id="AGNL01016712">
    <property type="protein sequence ID" value="EJK64894.1"/>
    <property type="molecule type" value="Genomic_DNA"/>
</dbReference>
<evidence type="ECO:0000256" key="1">
    <source>
        <dbReference type="SAM" id="MobiDB-lite"/>
    </source>
</evidence>
<reference evidence="2 3" key="1">
    <citation type="journal article" date="2012" name="Genome Biol.">
        <title>Genome and low-iron response of an oceanic diatom adapted to chronic iron limitation.</title>
        <authorList>
            <person name="Lommer M."/>
            <person name="Specht M."/>
            <person name="Roy A.S."/>
            <person name="Kraemer L."/>
            <person name="Andreson R."/>
            <person name="Gutowska M.A."/>
            <person name="Wolf J."/>
            <person name="Bergner S.V."/>
            <person name="Schilhabel M.B."/>
            <person name="Klostermeier U.C."/>
            <person name="Beiko R.G."/>
            <person name="Rosenstiel P."/>
            <person name="Hippler M."/>
            <person name="Laroche J."/>
        </authorList>
    </citation>
    <scope>NUCLEOTIDE SEQUENCE [LARGE SCALE GENOMIC DNA]</scope>
    <source>
        <strain evidence="2 3">CCMP1005</strain>
    </source>
</reference>
<evidence type="ECO:0000313" key="2">
    <source>
        <dbReference type="EMBL" id="EJK64894.1"/>
    </source>
</evidence>
<feature type="region of interest" description="Disordered" evidence="1">
    <location>
        <begin position="1"/>
        <end position="58"/>
    </location>
</feature>
<evidence type="ECO:0000313" key="3">
    <source>
        <dbReference type="Proteomes" id="UP000266841"/>
    </source>
</evidence>
<name>K0SIU0_THAOC</name>
<protein>
    <submittedName>
        <fullName evidence="2">Uncharacterized protein</fullName>
    </submittedName>
</protein>
<dbReference type="AlphaFoldDB" id="K0SIU0"/>
<dbReference type="Proteomes" id="UP000266841">
    <property type="component" value="Unassembled WGS sequence"/>
</dbReference>
<proteinExistence type="predicted"/>
<accession>K0SIU0</accession>